<name>A0A7R8ZJG6_9CRUS</name>
<dbReference type="AlphaFoldDB" id="A0A7R8ZJG6"/>
<sequence>MANPCPLLLLLLSTCAVVSLAQRPLPTTTYVDPYAATGNRIYAPVRPPSFGEGLLGFVEETWSKVTSFNPKKMTTGMWVLAGMLIALGVVSFINTLLSLVALAGNFLTGGGKSLFQALFKLLGPLVGRGADVADAMETEAEIMDSLQSLGRAIRTGRKLYAQWNEFPGSSIE</sequence>
<organism evidence="1">
    <name type="scientific">Cyprideis torosa</name>
    <dbReference type="NCBI Taxonomy" id="163714"/>
    <lineage>
        <taxon>Eukaryota</taxon>
        <taxon>Metazoa</taxon>
        <taxon>Ecdysozoa</taxon>
        <taxon>Arthropoda</taxon>
        <taxon>Crustacea</taxon>
        <taxon>Oligostraca</taxon>
        <taxon>Ostracoda</taxon>
        <taxon>Podocopa</taxon>
        <taxon>Podocopida</taxon>
        <taxon>Cytherocopina</taxon>
        <taxon>Cytheroidea</taxon>
        <taxon>Cytherideidae</taxon>
        <taxon>Cyprideis</taxon>
    </lineage>
</organism>
<accession>A0A7R8ZJG6</accession>
<proteinExistence type="predicted"/>
<reference evidence="1" key="1">
    <citation type="submission" date="2020-11" db="EMBL/GenBank/DDBJ databases">
        <authorList>
            <person name="Tran Van P."/>
        </authorList>
    </citation>
    <scope>NUCLEOTIDE SEQUENCE</scope>
</reference>
<evidence type="ECO:0000313" key="1">
    <source>
        <dbReference type="EMBL" id="CAD7223733.1"/>
    </source>
</evidence>
<gene>
    <name evidence="1" type="ORF">CTOB1V02_LOCUS1713</name>
</gene>
<protein>
    <submittedName>
        <fullName evidence="1">Uncharacterized protein</fullName>
    </submittedName>
</protein>
<dbReference type="EMBL" id="OB660247">
    <property type="protein sequence ID" value="CAD7223733.1"/>
    <property type="molecule type" value="Genomic_DNA"/>
</dbReference>